<dbReference type="AlphaFoldDB" id="Q4RQA8"/>
<reference evidence="5" key="2">
    <citation type="submission" date="2004-02" db="EMBL/GenBank/DDBJ databases">
        <authorList>
            <consortium name="Genoscope"/>
            <consortium name="Whitehead Institute Centre for Genome Research"/>
        </authorList>
    </citation>
    <scope>NUCLEOTIDE SEQUENCE</scope>
</reference>
<dbReference type="InterPro" id="IPR048287">
    <property type="entry name" value="TSPN-like_N"/>
</dbReference>
<feature type="signal peptide" evidence="3">
    <location>
        <begin position="1"/>
        <end position="17"/>
    </location>
</feature>
<evidence type="ECO:0000256" key="1">
    <source>
        <dbReference type="ARBA" id="ARBA00022729"/>
    </source>
</evidence>
<organism evidence="5">
    <name type="scientific">Tetraodon nigroviridis</name>
    <name type="common">Spotted green pufferfish</name>
    <name type="synonym">Chelonodon nigroviridis</name>
    <dbReference type="NCBI Taxonomy" id="99883"/>
    <lineage>
        <taxon>Eukaryota</taxon>
        <taxon>Metazoa</taxon>
        <taxon>Chordata</taxon>
        <taxon>Craniata</taxon>
        <taxon>Vertebrata</taxon>
        <taxon>Euteleostomi</taxon>
        <taxon>Actinopterygii</taxon>
        <taxon>Neopterygii</taxon>
        <taxon>Teleostei</taxon>
        <taxon>Neoteleostei</taxon>
        <taxon>Acanthomorphata</taxon>
        <taxon>Eupercaria</taxon>
        <taxon>Tetraodontiformes</taxon>
        <taxon>Tetradontoidea</taxon>
        <taxon>Tetraodontidae</taxon>
        <taxon>Tetraodon</taxon>
    </lineage>
</organism>
<sequence>MLLLLAAVVGISGLTWSQNLPSFDLLKEFQVPELRGVQRVDGSGPAAVAYRLNPSIHLRRSTSDVYPDGLPSDFSIIATFKVTEDTAGKSWDLWQVSDPEGKEQVGLRFHGDTRSLDFFYTSPHTRKMVRTFSGVERVFDGEWHKLALSVKADQVKLLIDCQEVKVESVDQLRPVVLPGYTSIVKRASGDRSMSVDLQQMEVSCDPEKVHSEGCCELSSVVRLPPFCLIIGQKCLNPDVADSVEAMQSWD</sequence>
<feature type="domain" description="Thrombospondin-like N-terminal" evidence="4">
    <location>
        <begin position="22"/>
        <end position="206"/>
    </location>
</feature>
<dbReference type="InterPro" id="IPR013320">
    <property type="entry name" value="ConA-like_dom_sf"/>
</dbReference>
<dbReference type="SMART" id="SM00210">
    <property type="entry name" value="TSPN"/>
    <property type="match status" value="1"/>
</dbReference>
<name>Q4RQA8_TETNG</name>
<keyword evidence="1 3" id="KW-0732">Signal</keyword>
<feature type="chain" id="PRO_5004242489" evidence="3">
    <location>
        <begin position="18"/>
        <end position="250"/>
    </location>
</feature>
<accession>Q4RQA8</accession>
<proteinExistence type="predicted"/>
<reference evidence="5" key="1">
    <citation type="journal article" date="2004" name="Nature">
        <title>Genome duplication in the teleost fish Tetraodon nigroviridis reveals the early vertebrate proto-karyotype.</title>
        <authorList>
            <person name="Jaillon O."/>
            <person name="Aury J.-M."/>
            <person name="Brunet F."/>
            <person name="Petit J.-L."/>
            <person name="Stange-Thomann N."/>
            <person name="Mauceli E."/>
            <person name="Bouneau L."/>
            <person name="Fischer C."/>
            <person name="Ozouf-Costaz C."/>
            <person name="Bernot A."/>
            <person name="Nicaud S."/>
            <person name="Jaffe D."/>
            <person name="Fisher S."/>
            <person name="Lutfalla G."/>
            <person name="Dossat C."/>
            <person name="Segurens B."/>
            <person name="Dasilva C."/>
            <person name="Salanoubat M."/>
            <person name="Levy M."/>
            <person name="Boudet N."/>
            <person name="Castellano S."/>
            <person name="Anthouard V."/>
            <person name="Jubin C."/>
            <person name="Castelli V."/>
            <person name="Katinka M."/>
            <person name="Vacherie B."/>
            <person name="Biemont C."/>
            <person name="Skalli Z."/>
            <person name="Cattolico L."/>
            <person name="Poulain J."/>
            <person name="De Berardinis V."/>
            <person name="Cruaud C."/>
            <person name="Duprat S."/>
            <person name="Brottier P."/>
            <person name="Coutanceau J.-P."/>
            <person name="Gouzy J."/>
            <person name="Parra G."/>
            <person name="Lardier G."/>
            <person name="Chapple C."/>
            <person name="McKernan K.J."/>
            <person name="McEwan P."/>
            <person name="Bosak S."/>
            <person name="Kellis M."/>
            <person name="Volff J.-N."/>
            <person name="Guigo R."/>
            <person name="Zody M.C."/>
            <person name="Mesirov J."/>
            <person name="Lindblad-Toh K."/>
            <person name="Birren B."/>
            <person name="Nusbaum C."/>
            <person name="Kahn D."/>
            <person name="Robinson-Rechavi M."/>
            <person name="Laudet V."/>
            <person name="Schachter V."/>
            <person name="Quetier F."/>
            <person name="Saurin W."/>
            <person name="Scarpelli C."/>
            <person name="Wincker P."/>
            <person name="Lander E.S."/>
            <person name="Weissenbach J."/>
            <person name="Roest Crollius H."/>
        </authorList>
    </citation>
    <scope>NUCLEOTIDE SEQUENCE [LARGE SCALE GENOMIC DNA]</scope>
</reference>
<keyword evidence="2" id="KW-0677">Repeat</keyword>
<evidence type="ECO:0000256" key="2">
    <source>
        <dbReference type="ARBA" id="ARBA00022737"/>
    </source>
</evidence>
<protein>
    <submittedName>
        <fullName evidence="5">(spotted green pufferfish) hypothetical protein</fullName>
    </submittedName>
</protein>
<gene>
    <name evidence="5" type="ORF">GSTENG00030687001</name>
</gene>
<dbReference type="EMBL" id="CAAE01015006">
    <property type="protein sequence ID" value="CAG09424.1"/>
    <property type="molecule type" value="Genomic_DNA"/>
</dbReference>
<dbReference type="Gene3D" id="2.60.120.200">
    <property type="match status" value="1"/>
</dbReference>
<comment type="caution">
    <text evidence="5">The sequence shown here is derived from an EMBL/GenBank/DDBJ whole genome shotgun (WGS) entry which is preliminary data.</text>
</comment>
<dbReference type="SUPFAM" id="SSF49899">
    <property type="entry name" value="Concanavalin A-like lectins/glucanases"/>
    <property type="match status" value="1"/>
</dbReference>
<dbReference type="KEGG" id="tng:GSTEN00030687G001"/>
<dbReference type="OrthoDB" id="8954161at2759"/>
<evidence type="ECO:0000256" key="3">
    <source>
        <dbReference type="SAM" id="SignalP"/>
    </source>
</evidence>
<evidence type="ECO:0000259" key="4">
    <source>
        <dbReference type="SMART" id="SM00210"/>
    </source>
</evidence>
<evidence type="ECO:0000313" key="5">
    <source>
        <dbReference type="EMBL" id="CAG09424.1"/>
    </source>
</evidence>